<dbReference type="Pfam" id="PF01274">
    <property type="entry name" value="MS_TIM-barrel"/>
    <property type="match status" value="1"/>
</dbReference>
<keyword evidence="5 8" id="KW-0808">Transferase</keyword>
<dbReference type="OrthoDB" id="9768429at2"/>
<dbReference type="InterPro" id="IPR001465">
    <property type="entry name" value="Malate_synthase_TIM"/>
</dbReference>
<feature type="active site" description="Proton acceptor" evidence="7">
    <location>
        <position position="161"/>
    </location>
</feature>
<dbReference type="PANTHER" id="PTHR42902:SF1">
    <property type="entry name" value="MALATE SYNTHASE 1-RELATED"/>
    <property type="match status" value="1"/>
</dbReference>
<feature type="domain" description="Malate synthase TIM barrel" evidence="9">
    <location>
        <begin position="157"/>
        <end position="401"/>
    </location>
</feature>
<dbReference type="InterPro" id="IPR044856">
    <property type="entry name" value="Malate_synth_C_sf"/>
</dbReference>
<comment type="pathway">
    <text evidence="8">Carbohydrate metabolism; glyoxylate cycle; (S)-malate from isocitrate: step 2/2.</text>
</comment>
<dbReference type="PROSITE" id="PS00510">
    <property type="entry name" value="MALATE_SYNTHASE"/>
    <property type="match status" value="1"/>
</dbReference>
<dbReference type="GO" id="GO:0006097">
    <property type="term" value="P:glyoxylate cycle"/>
    <property type="evidence" value="ECO:0007669"/>
    <property type="project" value="UniProtKB-UniPathway"/>
</dbReference>
<evidence type="ECO:0000313" key="13">
    <source>
        <dbReference type="Proteomes" id="UP000184488"/>
    </source>
</evidence>
<evidence type="ECO:0000256" key="8">
    <source>
        <dbReference type="RuleBase" id="RU000555"/>
    </source>
</evidence>
<name>A0A1M6CU88_9FLAO</name>
<dbReference type="FunFam" id="1.20.1220.12:FF:000001">
    <property type="entry name" value="Malate synthase"/>
    <property type="match status" value="1"/>
</dbReference>
<dbReference type="Gene3D" id="1.20.1220.12">
    <property type="entry name" value="Malate synthase, domain III"/>
    <property type="match status" value="1"/>
</dbReference>
<evidence type="ECO:0000259" key="10">
    <source>
        <dbReference type="Pfam" id="PF20656"/>
    </source>
</evidence>
<protein>
    <recommendedName>
        <fullName evidence="2 8">Malate synthase</fullName>
        <ecNumber evidence="2 8">2.3.3.9</ecNumber>
    </recommendedName>
</protein>
<proteinExistence type="inferred from homology"/>
<dbReference type="FunFam" id="3.20.20.360:FF:000001">
    <property type="entry name" value="Malate synthase"/>
    <property type="match status" value="1"/>
</dbReference>
<evidence type="ECO:0000259" key="11">
    <source>
        <dbReference type="Pfam" id="PF20659"/>
    </source>
</evidence>
<dbReference type="EMBL" id="FQZI01000002">
    <property type="protein sequence ID" value="SHI64645.1"/>
    <property type="molecule type" value="Genomic_DNA"/>
</dbReference>
<dbReference type="GO" id="GO:0005737">
    <property type="term" value="C:cytoplasm"/>
    <property type="evidence" value="ECO:0007669"/>
    <property type="project" value="TreeGrafter"/>
</dbReference>
<evidence type="ECO:0000256" key="4">
    <source>
        <dbReference type="ARBA" id="ARBA00022532"/>
    </source>
</evidence>
<evidence type="ECO:0000313" key="12">
    <source>
        <dbReference type="EMBL" id="SHI64645.1"/>
    </source>
</evidence>
<evidence type="ECO:0000256" key="7">
    <source>
        <dbReference type="PIRSR" id="PIRSR001363-1"/>
    </source>
</evidence>
<keyword evidence="4 8" id="KW-0816">Tricarboxylic acid cycle</keyword>
<dbReference type="Pfam" id="PF20659">
    <property type="entry name" value="MS_C"/>
    <property type="match status" value="1"/>
</dbReference>
<dbReference type="SUPFAM" id="SSF51645">
    <property type="entry name" value="Malate synthase G"/>
    <property type="match status" value="1"/>
</dbReference>
<dbReference type="GO" id="GO:0004474">
    <property type="term" value="F:malate synthase activity"/>
    <property type="evidence" value="ECO:0007669"/>
    <property type="project" value="UniProtKB-EC"/>
</dbReference>
<dbReference type="PIRSF" id="PIRSF001363">
    <property type="entry name" value="Malate_synth"/>
    <property type="match status" value="1"/>
</dbReference>
<evidence type="ECO:0000256" key="3">
    <source>
        <dbReference type="ARBA" id="ARBA00022435"/>
    </source>
</evidence>
<evidence type="ECO:0000256" key="1">
    <source>
        <dbReference type="ARBA" id="ARBA00006394"/>
    </source>
</evidence>
<comment type="catalytic activity">
    <reaction evidence="6 8">
        <text>glyoxylate + acetyl-CoA + H2O = (S)-malate + CoA + H(+)</text>
        <dbReference type="Rhea" id="RHEA:18181"/>
        <dbReference type="ChEBI" id="CHEBI:15377"/>
        <dbReference type="ChEBI" id="CHEBI:15378"/>
        <dbReference type="ChEBI" id="CHEBI:15589"/>
        <dbReference type="ChEBI" id="CHEBI:36655"/>
        <dbReference type="ChEBI" id="CHEBI:57287"/>
        <dbReference type="ChEBI" id="CHEBI:57288"/>
        <dbReference type="EC" id="2.3.3.9"/>
    </reaction>
</comment>
<dbReference type="CDD" id="cd00727">
    <property type="entry name" value="malate_synt_A"/>
    <property type="match status" value="1"/>
</dbReference>
<organism evidence="12 13">
    <name type="scientific">Flavobacterium terrae</name>
    <dbReference type="NCBI Taxonomy" id="415425"/>
    <lineage>
        <taxon>Bacteria</taxon>
        <taxon>Pseudomonadati</taxon>
        <taxon>Bacteroidota</taxon>
        <taxon>Flavobacteriia</taxon>
        <taxon>Flavobacteriales</taxon>
        <taxon>Flavobacteriaceae</taxon>
        <taxon>Flavobacterium</taxon>
    </lineage>
</organism>
<dbReference type="Gene3D" id="3.20.20.360">
    <property type="entry name" value="Malate synthase, domain 3"/>
    <property type="match status" value="1"/>
</dbReference>
<dbReference type="PANTHER" id="PTHR42902">
    <property type="entry name" value="MALATE SYNTHASE"/>
    <property type="match status" value="1"/>
</dbReference>
<dbReference type="InterPro" id="IPR011076">
    <property type="entry name" value="Malate_synth_sf"/>
</dbReference>
<dbReference type="InterPro" id="IPR019830">
    <property type="entry name" value="Malate_synthase_CS"/>
</dbReference>
<keyword evidence="3 8" id="KW-0329">Glyoxylate bypass</keyword>
<dbReference type="InterPro" id="IPR006252">
    <property type="entry name" value="Malate_synthA"/>
</dbReference>
<evidence type="ECO:0000259" key="9">
    <source>
        <dbReference type="Pfam" id="PF01274"/>
    </source>
</evidence>
<feature type="active site" description="Proton donor" evidence="7">
    <location>
        <position position="441"/>
    </location>
</feature>
<dbReference type="InterPro" id="IPR048355">
    <property type="entry name" value="MS_C"/>
</dbReference>
<dbReference type="Proteomes" id="UP000184488">
    <property type="component" value="Unassembled WGS sequence"/>
</dbReference>
<sequence>MELAINQNYKVKNQHTFKDILTEEALAFLEALHKNFNQSRIELLEKREIQQEIFNSGESPVFPLETKNVRNTAWTAAKIPDALLDRRVEITGPVDRKMVINALNSGAKTFMADFEDSCSPTWSNLMEGQQNLRDAINKTIDFEQNGKKYSLNEKTAVLLVRPRGLHLEEKNISFEGELASGSLVDFGLFFFHNAENLIANGVGPYFYLPKLEHYEEARWWNDVFVFSQEYLGIKQGTIKATVLIETITASFQLDEIIYELKEHIAGLNCGRWDYIFSYIKKLKNHKNFIVPDRDQITMTSPFMSAYSLRVIQICHKRNILAIGGMAAQIPIKNNDEANKIAFAKVIADKEREVKNGHDGTWVAHPALVPIAMKVFNDNMLTKNQMHIRRNEISITEEQLLEVPQGTITLNGIKKNINIGILYIESWLSGTGAAALYNLMEDAATAEISRAQIWLWLKRNIVLEDGKTFTPHLLKELTEIELIKIKEDLGEEKYNKGRFELAAELFTEMSLRKELDDFLTTIAYKYL</sequence>
<reference evidence="13" key="1">
    <citation type="submission" date="2016-11" db="EMBL/GenBank/DDBJ databases">
        <authorList>
            <person name="Varghese N."/>
            <person name="Submissions S."/>
        </authorList>
    </citation>
    <scope>NUCLEOTIDE SEQUENCE [LARGE SCALE GENOMIC DNA]</scope>
    <source>
        <strain evidence="13">DSM 18829</strain>
    </source>
</reference>
<evidence type="ECO:0000256" key="2">
    <source>
        <dbReference type="ARBA" id="ARBA00012636"/>
    </source>
</evidence>
<evidence type="ECO:0000256" key="6">
    <source>
        <dbReference type="ARBA" id="ARBA00047918"/>
    </source>
</evidence>
<comment type="similarity">
    <text evidence="1 8">Belongs to the malate synthase family.</text>
</comment>
<dbReference type="AlphaFoldDB" id="A0A1M6CU88"/>
<gene>
    <name evidence="12" type="ORF">SAMN05444363_1102</name>
</gene>
<dbReference type="UniPathway" id="UPA00703">
    <property type="reaction ID" value="UER00720"/>
</dbReference>
<feature type="domain" description="Malate synthase C-terminal" evidence="11">
    <location>
        <begin position="407"/>
        <end position="525"/>
    </location>
</feature>
<dbReference type="InterPro" id="IPR048356">
    <property type="entry name" value="MS_N"/>
</dbReference>
<dbReference type="RefSeq" id="WP_073309345.1">
    <property type="nucleotide sequence ID" value="NZ_FQZI01000002.1"/>
</dbReference>
<dbReference type="NCBIfam" id="TIGR01344">
    <property type="entry name" value="malate_syn_A"/>
    <property type="match status" value="1"/>
</dbReference>
<dbReference type="STRING" id="415425.SAMN05444363_1102"/>
<dbReference type="Pfam" id="PF20656">
    <property type="entry name" value="MS_N"/>
    <property type="match status" value="1"/>
</dbReference>
<dbReference type="InterPro" id="IPR046363">
    <property type="entry name" value="MS_N_TIM-barrel_dom"/>
</dbReference>
<evidence type="ECO:0000256" key="5">
    <source>
        <dbReference type="ARBA" id="ARBA00022679"/>
    </source>
</evidence>
<dbReference type="EC" id="2.3.3.9" evidence="2 8"/>
<keyword evidence="13" id="KW-1185">Reference proteome</keyword>
<dbReference type="GO" id="GO:0006099">
    <property type="term" value="P:tricarboxylic acid cycle"/>
    <property type="evidence" value="ECO:0007669"/>
    <property type="project" value="UniProtKB-KW"/>
</dbReference>
<accession>A0A1M6CU88</accession>
<feature type="domain" description="Malate synthase N-terminal" evidence="10">
    <location>
        <begin position="15"/>
        <end position="67"/>
    </location>
</feature>